<gene>
    <name evidence="2" type="ORF">S06H3_23380</name>
</gene>
<organism evidence="2">
    <name type="scientific">marine sediment metagenome</name>
    <dbReference type="NCBI Taxonomy" id="412755"/>
    <lineage>
        <taxon>unclassified sequences</taxon>
        <taxon>metagenomes</taxon>
        <taxon>ecological metagenomes</taxon>
    </lineage>
</organism>
<dbReference type="EMBL" id="BARV01012696">
    <property type="protein sequence ID" value="GAI06826.1"/>
    <property type="molecule type" value="Genomic_DNA"/>
</dbReference>
<dbReference type="Pfam" id="PF02423">
    <property type="entry name" value="OCD_Mu_crystall"/>
    <property type="match status" value="1"/>
</dbReference>
<dbReference type="GO" id="GO:0019752">
    <property type="term" value="P:carboxylic acid metabolic process"/>
    <property type="evidence" value="ECO:0007669"/>
    <property type="project" value="UniProtKB-ARBA"/>
</dbReference>
<reference evidence="2" key="1">
    <citation type="journal article" date="2014" name="Front. Microbiol.">
        <title>High frequency of phylogenetically diverse reductive dehalogenase-homologous genes in deep subseafloor sedimentary metagenomes.</title>
        <authorList>
            <person name="Kawai M."/>
            <person name="Futagami T."/>
            <person name="Toyoda A."/>
            <person name="Takaki Y."/>
            <person name="Nishi S."/>
            <person name="Hori S."/>
            <person name="Arai W."/>
            <person name="Tsubouchi T."/>
            <person name="Morono Y."/>
            <person name="Uchiyama I."/>
            <person name="Ito T."/>
            <person name="Fujiyama A."/>
            <person name="Inagaki F."/>
            <person name="Takami H."/>
        </authorList>
    </citation>
    <scope>NUCLEOTIDE SEQUENCE</scope>
    <source>
        <strain evidence="2">Expedition CK06-06</strain>
    </source>
</reference>
<dbReference type="GO" id="GO:0016491">
    <property type="term" value="F:oxidoreductase activity"/>
    <property type="evidence" value="ECO:0007669"/>
    <property type="project" value="UniProtKB-ARBA"/>
</dbReference>
<evidence type="ECO:0000256" key="1">
    <source>
        <dbReference type="ARBA" id="ARBA00008903"/>
    </source>
</evidence>
<dbReference type="GO" id="GO:0005737">
    <property type="term" value="C:cytoplasm"/>
    <property type="evidence" value="ECO:0007669"/>
    <property type="project" value="TreeGrafter"/>
</dbReference>
<dbReference type="InterPro" id="IPR036291">
    <property type="entry name" value="NAD(P)-bd_dom_sf"/>
</dbReference>
<protein>
    <recommendedName>
        <fullName evidence="3">Ornithine cyclodeaminase family protein</fullName>
    </recommendedName>
</protein>
<dbReference type="AlphaFoldDB" id="X1LLW9"/>
<feature type="non-terminal residue" evidence="2">
    <location>
        <position position="1"/>
    </location>
</feature>
<accession>X1LLW9</accession>
<comment type="caution">
    <text evidence="2">The sequence shown here is derived from an EMBL/GenBank/DDBJ whole genome shotgun (WGS) entry which is preliminary data.</text>
</comment>
<dbReference type="SUPFAM" id="SSF51735">
    <property type="entry name" value="NAD(P)-binding Rossmann-fold domains"/>
    <property type="match status" value="1"/>
</dbReference>
<sequence>IDSVKIFDMIEKKAENLAVMARKKLGLNARSVGAAEEAVRGSDVVVTVTPTKTPIVQGEWVAKGMHINAIGADALGKEELEAGILNRAKIVIDDWEQASHSGEINVPLSKKIITRANIYAEIGEIVAGAKPGRVSEDEITVFDSTGLAIQDVITAWRAYEVAEEKGIGQEIEPLYC</sequence>
<dbReference type="PANTHER" id="PTHR13812:SF19">
    <property type="entry name" value="KETIMINE REDUCTASE MU-CRYSTALLIN"/>
    <property type="match status" value="1"/>
</dbReference>
<comment type="similarity">
    <text evidence="1">Belongs to the ornithine cyclodeaminase/mu-crystallin family.</text>
</comment>
<dbReference type="PANTHER" id="PTHR13812">
    <property type="entry name" value="KETIMINE REDUCTASE MU-CRYSTALLIN"/>
    <property type="match status" value="1"/>
</dbReference>
<proteinExistence type="inferred from homology"/>
<dbReference type="FunFam" id="3.40.50.720:FF:000311">
    <property type="entry name" value="Ornithine cyclodeaminase"/>
    <property type="match status" value="1"/>
</dbReference>
<evidence type="ECO:0000313" key="2">
    <source>
        <dbReference type="EMBL" id="GAI06826.1"/>
    </source>
</evidence>
<dbReference type="Gene3D" id="3.40.50.720">
    <property type="entry name" value="NAD(P)-binding Rossmann-like Domain"/>
    <property type="match status" value="1"/>
</dbReference>
<name>X1LLW9_9ZZZZ</name>
<dbReference type="InterPro" id="IPR003462">
    <property type="entry name" value="ODC_Mu_crystall"/>
</dbReference>
<evidence type="ECO:0008006" key="3">
    <source>
        <dbReference type="Google" id="ProtNLM"/>
    </source>
</evidence>